<feature type="transmembrane region" description="Helical" evidence="1">
    <location>
        <begin position="6"/>
        <end position="26"/>
    </location>
</feature>
<protein>
    <recommendedName>
        <fullName evidence="4">Transmembrane protein</fullName>
    </recommendedName>
</protein>
<proteinExistence type="predicted"/>
<sequence>MVQWLVLRFMSIGVLVPTVVIHKEGYSPLKKNNRFKSVFSIILCLLFLAKRLLIGYMYTRLMLLVYLGTHVLRFIYPYGIGDKLRYLTKHAYQRVNGVACLCFQNAKVVDFSLLKAAQFDQVFIHVLGSSDNISTFVSRMLVKSSQWKGCEKALHVCIEQPGISETRISERFPFLKVCFNMYLILAPLVINALGLLLYLMFLLPLLPLFYDAFSVKNYAKNINKVVSLCRKKGAKIKNMCVTGYSLGGLSALCWRAIYDVSSTIKLVVDRSPDPEYLAKIGAASFNPFLLFAFMIPVCMSAYLLVYTLGVYSLAYAASAAFAILLLFNYTFRLKILEWSLTKLDILPSILRGYVSRLSTKSKNLSAAVALSDQIVQREYVFSPKGCTSLYPGDHLNLPIYDLNKGKIEGFEQPCEDFCNVLNTYTDIMNKLRG</sequence>
<keyword evidence="3" id="KW-1185">Reference proteome</keyword>
<feature type="transmembrane region" description="Helical" evidence="1">
    <location>
        <begin position="313"/>
        <end position="331"/>
    </location>
</feature>
<dbReference type="EMBL" id="CP092900">
    <property type="protein sequence ID" value="UTC24945.1"/>
    <property type="molecule type" value="Genomic_DNA"/>
</dbReference>
<dbReference type="Proteomes" id="UP001055955">
    <property type="component" value="Chromosome"/>
</dbReference>
<evidence type="ECO:0000313" key="2">
    <source>
        <dbReference type="EMBL" id="UTC24945.1"/>
    </source>
</evidence>
<feature type="transmembrane region" description="Helical" evidence="1">
    <location>
        <begin position="38"/>
        <end position="58"/>
    </location>
</feature>
<keyword evidence="1" id="KW-1133">Transmembrane helix</keyword>
<keyword evidence="1" id="KW-0812">Transmembrane</keyword>
<accession>A0ABY5DKD3</accession>
<keyword evidence="1" id="KW-0472">Membrane</keyword>
<feature type="transmembrane region" description="Helical" evidence="1">
    <location>
        <begin position="288"/>
        <end position="307"/>
    </location>
</feature>
<evidence type="ECO:0008006" key="4">
    <source>
        <dbReference type="Google" id="ProtNLM"/>
    </source>
</evidence>
<dbReference type="RefSeq" id="WP_258568734.1">
    <property type="nucleotide sequence ID" value="NZ_CP092900.1"/>
</dbReference>
<evidence type="ECO:0000313" key="3">
    <source>
        <dbReference type="Proteomes" id="UP001055955"/>
    </source>
</evidence>
<organism evidence="2 3">
    <name type="scientific">Candidatus Comchoanobacter bicostacola</name>
    <dbReference type="NCBI Taxonomy" id="2919598"/>
    <lineage>
        <taxon>Bacteria</taxon>
        <taxon>Pseudomonadati</taxon>
        <taxon>Pseudomonadota</taxon>
        <taxon>Gammaproteobacteria</taxon>
        <taxon>Candidatus Comchoanobacterales</taxon>
        <taxon>Candidatus Comchoanobacteraceae</taxon>
        <taxon>Candidatus Comchoanobacter</taxon>
    </lineage>
</organism>
<gene>
    <name evidence="2" type="ORF">MMH89_02125</name>
</gene>
<feature type="transmembrane region" description="Helical" evidence="1">
    <location>
        <begin position="181"/>
        <end position="210"/>
    </location>
</feature>
<reference evidence="2 3" key="1">
    <citation type="journal article" date="2022" name="Nat. Microbiol.">
        <title>The microbiome of a bacterivorous marine choanoflagellate contains a resource-demanding obligate bacterial associate.</title>
        <authorList>
            <person name="Needham D.M."/>
            <person name="Poirier C."/>
            <person name="Bachy C."/>
            <person name="George E.E."/>
            <person name="Wilken S."/>
            <person name="Yung C.C.M."/>
            <person name="Limardo A.J."/>
            <person name="Morando M."/>
            <person name="Sudek L."/>
            <person name="Malmstrom R.R."/>
            <person name="Keeling P.J."/>
            <person name="Santoro A.E."/>
            <person name="Worden A.Z."/>
        </authorList>
    </citation>
    <scope>NUCLEOTIDE SEQUENCE [LARGE SCALE GENOMIC DNA]</scope>
    <source>
        <strain evidence="2 3">Comchoano-1</strain>
    </source>
</reference>
<evidence type="ECO:0000256" key="1">
    <source>
        <dbReference type="SAM" id="Phobius"/>
    </source>
</evidence>
<name>A0ABY5DKD3_9GAMM</name>